<feature type="compositionally biased region" description="Low complexity" evidence="8">
    <location>
        <begin position="1085"/>
        <end position="1096"/>
    </location>
</feature>
<dbReference type="InterPro" id="IPR050220">
    <property type="entry name" value="Type_II_DNA_Topoisomerases"/>
</dbReference>
<dbReference type="OrthoDB" id="734at2759"/>
<dbReference type="Pfam" id="PF03989">
    <property type="entry name" value="DNA_gyraseA_C"/>
    <property type="match status" value="4"/>
</dbReference>
<evidence type="ECO:0000256" key="7">
    <source>
        <dbReference type="SAM" id="Coils"/>
    </source>
</evidence>
<feature type="region of interest" description="Disordered" evidence="8">
    <location>
        <begin position="94"/>
        <end position="116"/>
    </location>
</feature>
<sequence>MRGLWAFCCSALALLFQGPSSEAFLRAPVVPHRGAPSVPVRVRGPLAYSVYGLTGLLPMQKKESVCICTSQLSFRNSSHLAAAAPADTAAPAAAAAASPAAPSNSPGASTKEPAAEQDSERALSCEFADELIESFGQYAISTIHSRALPDTRDGLKPVHRRIIYAMQGNCLWAASCCSNWVSATLGPLERAREWLGRCWVNFILTETKPYTTLSLAQPFVYQLPLIEGHGNFGSVDGDPAAAMRYTECRLSAFCQDVLLKDLHTSACGFRSNFDATEVEPDFFPARLPLLLLQGTAGVAVGLSTSLPPHNLSEVVAACIALIDNPRISDAALYRLLPGPDFPTGGLLVQPPEAIAAYRKGHGSVRLRARGFVEMKEKQNPVTSAGGGKGQKQGPSQSGGPQSLQIVVTELPYGVNKVRGPVVGTLSVENKNVSRIAFKDVELVEQSSVLGTCDFFKERRVLWSAACVALFVALASDVRDESDFSGLRVVFELLPEASPREVWRQLVSSTALEVSVQCNLVALKDGKHPHSLSIRDLLESWLQARLRAVRARTEREEQLLLQQQHILEGSTKAAQHSREIVDLLQRCRDAEEVVSKLMGQPLGFTEVQAKGLLRMKLSSLLQLEQQQQQQQLEETRRKAERLRRLLSDDAQLFTLIKEELQEIDRKYGGPRKTLFLRKGPQVSTKSPVVAMQRLNPGEGDGLETFDGEEEIIESQKDSKSYLLLVTRKGLYKRVSEASISLQSRGATGQRCFTAGAGPNPAISRCTVGAPQQQHRQDRGSSDSVAAATECRDGDWILFTWRDGRCLALPGSHLQRHGLKTVASFVALGASKRGVQRAATAAAAGRADAATAATTGSDGETEGHLGCVVRVGKEEIGGQLVVVTQQGLVKALPLGLLLPTGTKKKSRTRRLLPLGLGDAVAACAVVKKRPTKSDRDAQAIKAETDTDLGTGPETEARNGVHEDPNKSAESQEQTETLGEAKGENDYSVVLGTAFGRALRFPFSSLPQASLLSRGVKGITLRKEDRVVALTVVPPKADPEGDSLVVLTKKGRGKRLLLQHLSPQRRGGAGKAVLRLANREGPPGRGPQGQAAPGAPKGGNSHDIPPQEESQKEAPEPEDTQEGASAGDSEKGSPREEASREGASKEGLQGCAGADLANLRGGPEPAEELCGVWFVGGSPREVGLVTERGIVSRLSVSSIPVYSNKLAKGVFLQRLREAPKAADAAATAVLLSEQHKSKQTAQTNSASAAAAAAAAASARFAAAREGVSGGDSEAPTVHRTIT</sequence>
<dbReference type="SUPFAM" id="SSF101904">
    <property type="entry name" value="GyrA/ParC C-terminal domain-like"/>
    <property type="match status" value="1"/>
</dbReference>
<dbReference type="InterPro" id="IPR013760">
    <property type="entry name" value="Topo_IIA-like_dom_sf"/>
</dbReference>
<evidence type="ECO:0000259" key="10">
    <source>
        <dbReference type="PROSITE" id="PS52040"/>
    </source>
</evidence>
<dbReference type="VEuPathDB" id="ToxoDB:ETH_00030080"/>
<name>U6KJI6_EIMTE</name>
<proteinExistence type="inferred from homology"/>
<evidence type="ECO:0000256" key="4">
    <source>
        <dbReference type="ARBA" id="ARBA00023125"/>
    </source>
</evidence>
<feature type="compositionally biased region" description="Basic and acidic residues" evidence="8">
    <location>
        <begin position="930"/>
        <end position="942"/>
    </location>
</feature>
<reference evidence="11" key="1">
    <citation type="submission" date="2013-10" db="EMBL/GenBank/DDBJ databases">
        <title>Genomic analysis of the causative agents of coccidiosis in chickens.</title>
        <authorList>
            <person name="Reid A.J."/>
            <person name="Blake D."/>
            <person name="Billington K."/>
            <person name="Browne H."/>
            <person name="Dunn M."/>
            <person name="Hung S."/>
            <person name="Kawahara F."/>
            <person name="Miranda-Saavedra D."/>
            <person name="Mourier T."/>
            <person name="Nagra H."/>
            <person name="Otto T.D."/>
            <person name="Rawlings N."/>
            <person name="Sanchez A."/>
            <person name="Sanders M."/>
            <person name="Subramaniam C."/>
            <person name="Tay Y."/>
            <person name="Dear P."/>
            <person name="Doerig C."/>
            <person name="Gruber A."/>
            <person name="Parkinson J."/>
            <person name="Shirley M."/>
            <person name="Wan K.L."/>
            <person name="Berriman M."/>
            <person name="Tomley F."/>
            <person name="Pain A."/>
        </authorList>
    </citation>
    <scope>NUCLEOTIDE SEQUENCE [LARGE SCALE GENOMIC DNA]</scope>
    <source>
        <strain evidence="11">Houghton</strain>
    </source>
</reference>
<keyword evidence="5 6" id="KW-0413">Isomerase</keyword>
<keyword evidence="4 6" id="KW-0238">DNA-binding</keyword>
<keyword evidence="7" id="KW-0175">Coiled coil</keyword>
<dbReference type="Pfam" id="PF00521">
    <property type="entry name" value="DNA_topoisoIV"/>
    <property type="match status" value="2"/>
</dbReference>
<feature type="compositionally biased region" description="Low complexity" evidence="8">
    <location>
        <begin position="391"/>
        <end position="400"/>
    </location>
</feature>
<evidence type="ECO:0000313" key="12">
    <source>
        <dbReference type="Proteomes" id="UP000030747"/>
    </source>
</evidence>
<evidence type="ECO:0000256" key="1">
    <source>
        <dbReference type="ARBA" id="ARBA00008263"/>
    </source>
</evidence>
<dbReference type="GO" id="GO:0005524">
    <property type="term" value="F:ATP binding"/>
    <property type="evidence" value="ECO:0007669"/>
    <property type="project" value="InterPro"/>
</dbReference>
<dbReference type="InterPro" id="IPR006691">
    <property type="entry name" value="GyrA/parC_rep"/>
</dbReference>
<dbReference type="GO" id="GO:0006265">
    <property type="term" value="P:DNA topological change"/>
    <property type="evidence" value="ECO:0007669"/>
    <property type="project" value="UniProtKB-UniRule"/>
</dbReference>
<dbReference type="InterPro" id="IPR002205">
    <property type="entry name" value="Topo_IIA_dom_A"/>
</dbReference>
<protein>
    <recommendedName>
        <fullName evidence="2">DNA topoisomerase (ATP-hydrolyzing)</fullName>
        <ecNumber evidence="2">5.6.2.2</ecNumber>
    </recommendedName>
</protein>
<feature type="compositionally biased region" description="Low complexity" evidence="8">
    <location>
        <begin position="94"/>
        <end position="109"/>
    </location>
</feature>
<dbReference type="EMBL" id="HG673812">
    <property type="protein sequence ID" value="CDJ38094.1"/>
    <property type="molecule type" value="Genomic_DNA"/>
</dbReference>
<dbReference type="Gene3D" id="1.10.268.10">
    <property type="entry name" value="Topoisomerase, domain 3"/>
    <property type="match status" value="1"/>
</dbReference>
<dbReference type="PROSITE" id="PS52040">
    <property type="entry name" value="TOPO_IIA"/>
    <property type="match status" value="1"/>
</dbReference>
<feature type="signal peptide" evidence="9">
    <location>
        <begin position="1"/>
        <end position="23"/>
    </location>
</feature>
<keyword evidence="12" id="KW-1185">Reference proteome</keyword>
<evidence type="ECO:0000256" key="9">
    <source>
        <dbReference type="SAM" id="SignalP"/>
    </source>
</evidence>
<dbReference type="VEuPathDB" id="ToxoDB:ETH2_0604300"/>
<dbReference type="InterPro" id="IPR035516">
    <property type="entry name" value="Gyrase/topoIV_suA_C"/>
</dbReference>
<feature type="domain" description="Topo IIA-type catalytic" evidence="10">
    <location>
        <begin position="148"/>
        <end position="687"/>
    </location>
</feature>
<feature type="region of interest" description="Disordered" evidence="8">
    <location>
        <begin position="930"/>
        <end position="980"/>
    </location>
</feature>
<accession>U6KJI6</accession>
<evidence type="ECO:0000256" key="5">
    <source>
        <dbReference type="ARBA" id="ARBA00023235"/>
    </source>
</evidence>
<dbReference type="GO" id="GO:0003918">
    <property type="term" value="F:DNA topoisomerase type II (double strand cut, ATP-hydrolyzing) activity"/>
    <property type="evidence" value="ECO:0007669"/>
    <property type="project" value="UniProtKB-EC"/>
</dbReference>
<dbReference type="InterPro" id="IPR013758">
    <property type="entry name" value="Topo_IIA_A/C_ab"/>
</dbReference>
<dbReference type="RefSeq" id="XP_013228932.1">
    <property type="nucleotide sequence ID" value="XM_013373478.1"/>
</dbReference>
<comment type="similarity">
    <text evidence="1">Belongs to the type II topoisomerase GyrA/ParC subunit family.</text>
</comment>
<dbReference type="SMART" id="SM00434">
    <property type="entry name" value="TOP4c"/>
    <property type="match status" value="1"/>
</dbReference>
<evidence type="ECO:0000256" key="3">
    <source>
        <dbReference type="ARBA" id="ARBA00023029"/>
    </source>
</evidence>
<dbReference type="SUPFAM" id="SSF56719">
    <property type="entry name" value="Type II DNA topoisomerase"/>
    <property type="match status" value="2"/>
</dbReference>
<feature type="chain" id="PRO_5004672785" description="DNA topoisomerase (ATP-hydrolyzing)" evidence="9">
    <location>
        <begin position="24"/>
        <end position="1279"/>
    </location>
</feature>
<organism evidence="11 12">
    <name type="scientific">Eimeria tenella</name>
    <name type="common">Coccidian parasite</name>
    <dbReference type="NCBI Taxonomy" id="5802"/>
    <lineage>
        <taxon>Eukaryota</taxon>
        <taxon>Sar</taxon>
        <taxon>Alveolata</taxon>
        <taxon>Apicomplexa</taxon>
        <taxon>Conoidasida</taxon>
        <taxon>Coccidia</taxon>
        <taxon>Eucoccidiorida</taxon>
        <taxon>Eimeriorina</taxon>
        <taxon>Eimeriidae</taxon>
        <taxon>Eimeria</taxon>
    </lineage>
</organism>
<feature type="compositionally biased region" description="Polar residues" evidence="8">
    <location>
        <begin position="965"/>
        <end position="974"/>
    </location>
</feature>
<dbReference type="Gene3D" id="3.30.1360.40">
    <property type="match status" value="1"/>
</dbReference>
<dbReference type="EC" id="5.6.2.2" evidence="2"/>
<dbReference type="InterPro" id="IPR013757">
    <property type="entry name" value="Topo_IIA_A_a_sf"/>
</dbReference>
<dbReference type="GeneID" id="25255095"/>
<dbReference type="Gene3D" id="3.90.199.10">
    <property type="entry name" value="Topoisomerase II, domain 5"/>
    <property type="match status" value="2"/>
</dbReference>
<reference evidence="11" key="2">
    <citation type="submission" date="2013-10" db="EMBL/GenBank/DDBJ databases">
        <authorList>
            <person name="Aslett M."/>
        </authorList>
    </citation>
    <scope>NUCLEOTIDE SEQUENCE [LARGE SCALE GENOMIC DNA]</scope>
    <source>
        <strain evidence="11">Houghton</strain>
    </source>
</reference>
<dbReference type="AlphaFoldDB" id="U6KJI6"/>
<feature type="active site" description="O-(5'-phospho-DNA)-tyrosine intermediate" evidence="6">
    <location>
        <position position="245"/>
    </location>
</feature>
<dbReference type="PANTHER" id="PTHR43493:SF5">
    <property type="entry name" value="DNA GYRASE SUBUNIT A, CHLOROPLASTIC_MITOCHONDRIAL"/>
    <property type="match status" value="1"/>
</dbReference>
<feature type="region of interest" description="Disordered" evidence="8">
    <location>
        <begin position="1074"/>
        <end position="1146"/>
    </location>
</feature>
<evidence type="ECO:0000256" key="8">
    <source>
        <dbReference type="SAM" id="MobiDB-lite"/>
    </source>
</evidence>
<evidence type="ECO:0000256" key="2">
    <source>
        <dbReference type="ARBA" id="ARBA00012895"/>
    </source>
</evidence>
<dbReference type="PANTHER" id="PTHR43493">
    <property type="entry name" value="DNA GYRASE/TOPOISOMERASE SUBUNIT A"/>
    <property type="match status" value="1"/>
</dbReference>
<evidence type="ECO:0000313" key="11">
    <source>
        <dbReference type="EMBL" id="CDJ38094.1"/>
    </source>
</evidence>
<feature type="compositionally biased region" description="Basic and acidic residues" evidence="8">
    <location>
        <begin position="1125"/>
        <end position="1141"/>
    </location>
</feature>
<feature type="coiled-coil region" evidence="7">
    <location>
        <begin position="617"/>
        <end position="651"/>
    </location>
</feature>
<dbReference type="GO" id="GO:0009330">
    <property type="term" value="C:DNA topoisomerase type II (double strand cut, ATP-hydrolyzing) complex"/>
    <property type="evidence" value="ECO:0007669"/>
    <property type="project" value="TreeGrafter"/>
</dbReference>
<feature type="region of interest" description="Disordered" evidence="8">
    <location>
        <begin position="377"/>
        <end position="400"/>
    </location>
</feature>
<feature type="compositionally biased region" description="Basic and acidic residues" evidence="8">
    <location>
        <begin position="952"/>
        <end position="964"/>
    </location>
</feature>
<evidence type="ECO:0000256" key="6">
    <source>
        <dbReference type="PROSITE-ProRule" id="PRU01384"/>
    </source>
</evidence>
<comment type="catalytic activity">
    <reaction evidence="6">
        <text>ATP-dependent breakage, passage and rejoining of double-stranded DNA.</text>
        <dbReference type="EC" id="5.6.2.2"/>
    </reaction>
</comment>
<keyword evidence="3 6" id="KW-0799">Topoisomerase</keyword>
<gene>
    <name evidence="11" type="ORF">ETH_00030080</name>
</gene>
<dbReference type="Proteomes" id="UP000030747">
    <property type="component" value="Unassembled WGS sequence"/>
</dbReference>
<dbReference type="GO" id="GO:0003677">
    <property type="term" value="F:DNA binding"/>
    <property type="evidence" value="ECO:0007669"/>
    <property type="project" value="UniProtKB-UniRule"/>
</dbReference>
<dbReference type="Gene3D" id="2.120.10.90">
    <property type="entry name" value="DNA gyrase/topoisomerase IV, subunit A, C-terminal"/>
    <property type="match status" value="2"/>
</dbReference>
<keyword evidence="9" id="KW-0732">Signal</keyword>